<evidence type="ECO:0000313" key="1">
    <source>
        <dbReference type="EMBL" id="TGY78079.1"/>
    </source>
</evidence>
<keyword evidence="2" id="KW-1185">Reference proteome</keyword>
<dbReference type="EMBL" id="SRYB01000017">
    <property type="protein sequence ID" value="TGY78079.1"/>
    <property type="molecule type" value="Genomic_DNA"/>
</dbReference>
<accession>A0AC61RDW8</accession>
<dbReference type="Proteomes" id="UP000306319">
    <property type="component" value="Unassembled WGS sequence"/>
</dbReference>
<gene>
    <name evidence="1" type="ORF">E5331_12060</name>
</gene>
<proteinExistence type="predicted"/>
<protein>
    <submittedName>
        <fullName evidence="1">Alpha-amylase</fullName>
    </submittedName>
</protein>
<name>A0AC61RDW8_9BACT</name>
<reference evidence="1" key="1">
    <citation type="submission" date="2019-04" db="EMBL/GenBank/DDBJ databases">
        <title>Microbes associate with the intestines of laboratory mice.</title>
        <authorList>
            <person name="Navarre W."/>
            <person name="Wong E."/>
            <person name="Huang K."/>
            <person name="Tropini C."/>
            <person name="Ng K."/>
            <person name="Yu B."/>
        </authorList>
    </citation>
    <scope>NUCLEOTIDE SEQUENCE</scope>
    <source>
        <strain evidence="1">NM04_E33</strain>
    </source>
</reference>
<sequence length="484" mass="55251">MKSVCFYFKIHQPFRLKRYRFFDIGNDHYYYDDFANDEIITRLAESSYIPMAETLLQMINDSNRSFKCSLSISGTAIEQFQLYVPEFIDLLKKLADTGCVEFLSGTYSHSLASLEDPEEFMREVKEHDNLIQRLFGVKPSVFANTELIYDDDIACLIGAMGFKTTLTEGAKHILGWKSPDYIYSAATAPDVKLLLTNDKLAEDISRNFNNTAWDEYPLTADKYVDWIASLPNEEQVVNLYLSMDTFGSFLPRETGIFDFMKALPRFGKEKGVMFTTPSDVVAKLKPVGEISVPFPISDIDEARDVSAWKGNELQNEALGKLYAVAERVNLCQDRRLKQDWEYLQSSDHFYYMSTKNMADGASHAAFSPYDSPFAAFTNYMNVLADFLVRVEEQYPESIDNEELNSLLLTIRNQSQEINQLNKEVATLRNNILNSDDSNNAPKEELLEIAEKDDVEAPAEETKKRGRKPAKEEKAAPAKRGRKKK</sequence>
<comment type="caution">
    <text evidence="1">The sequence shown here is derived from an EMBL/GenBank/DDBJ whole genome shotgun (WGS) entry which is preliminary data.</text>
</comment>
<organism evidence="1 2">
    <name type="scientific">Lepagella muris</name>
    <dbReference type="NCBI Taxonomy" id="3032870"/>
    <lineage>
        <taxon>Bacteria</taxon>
        <taxon>Pseudomonadati</taxon>
        <taxon>Bacteroidota</taxon>
        <taxon>Bacteroidia</taxon>
        <taxon>Bacteroidales</taxon>
        <taxon>Muribaculaceae</taxon>
        <taxon>Lepagella</taxon>
    </lineage>
</organism>
<evidence type="ECO:0000313" key="2">
    <source>
        <dbReference type="Proteomes" id="UP000306319"/>
    </source>
</evidence>